<dbReference type="Proteomes" id="UP000690515">
    <property type="component" value="Unassembled WGS sequence"/>
</dbReference>
<feature type="domain" description="LysM" evidence="2">
    <location>
        <begin position="17"/>
        <end position="62"/>
    </location>
</feature>
<reference evidence="3 4" key="1">
    <citation type="submission" date="2021-04" db="EMBL/GenBank/DDBJ databases">
        <authorList>
            <person name="Pira H."/>
            <person name="Risdian C."/>
            <person name="Wink J."/>
        </authorList>
    </citation>
    <scope>NUCLEOTIDE SEQUENCE [LARGE SCALE GENOMIC DNA]</scope>
    <source>
        <strain evidence="3 4">WH53</strain>
    </source>
</reference>
<dbReference type="Pfam" id="PF01476">
    <property type="entry name" value="LysM"/>
    <property type="match status" value="1"/>
</dbReference>
<dbReference type="SUPFAM" id="SSF54106">
    <property type="entry name" value="LysM domain"/>
    <property type="match status" value="1"/>
</dbReference>
<dbReference type="InterPro" id="IPR018392">
    <property type="entry name" value="LysM"/>
</dbReference>
<feature type="compositionally biased region" description="Polar residues" evidence="1">
    <location>
        <begin position="204"/>
        <end position="213"/>
    </location>
</feature>
<evidence type="ECO:0000313" key="4">
    <source>
        <dbReference type="Proteomes" id="UP000690515"/>
    </source>
</evidence>
<organism evidence="3 4">
    <name type="scientific">Zooshikella harenae</name>
    <dbReference type="NCBI Taxonomy" id="2827238"/>
    <lineage>
        <taxon>Bacteria</taxon>
        <taxon>Pseudomonadati</taxon>
        <taxon>Pseudomonadota</taxon>
        <taxon>Gammaproteobacteria</taxon>
        <taxon>Oceanospirillales</taxon>
        <taxon>Zooshikellaceae</taxon>
        <taxon>Zooshikella</taxon>
    </lineage>
</organism>
<dbReference type="EMBL" id="JAGSOY010000330">
    <property type="protein sequence ID" value="MBU2714502.1"/>
    <property type="molecule type" value="Genomic_DNA"/>
</dbReference>
<dbReference type="PROSITE" id="PS51782">
    <property type="entry name" value="LYSM"/>
    <property type="match status" value="1"/>
</dbReference>
<protein>
    <submittedName>
        <fullName evidence="3">LysM peptidoglycan-binding domain-containing protein</fullName>
    </submittedName>
</protein>
<feature type="non-terminal residue" evidence="3">
    <location>
        <position position="226"/>
    </location>
</feature>
<dbReference type="InterPro" id="IPR036779">
    <property type="entry name" value="LysM_dom_sf"/>
</dbReference>
<evidence type="ECO:0000259" key="2">
    <source>
        <dbReference type="PROSITE" id="PS51782"/>
    </source>
</evidence>
<evidence type="ECO:0000313" key="3">
    <source>
        <dbReference type="EMBL" id="MBU2714502.1"/>
    </source>
</evidence>
<accession>A0ABS5ZK97</accession>
<name>A0ABS5ZK97_9GAMM</name>
<feature type="region of interest" description="Disordered" evidence="1">
    <location>
        <begin position="193"/>
        <end position="215"/>
    </location>
</feature>
<sequence length="226" mass="25216">LIYANTNIRIPEPSCDDSYVIQRGDTLGNLAKKHDTTVDEILKENKDIKDPDKIYAGYELKIPGRKPEGECPIPPEGGPEKGGPKKKGPEEKGPEKQKPEKIEEPKDKKKTEEPKKKEPKAEEKLPEDKDKPCEECDTKCNVKIACAHKERNLKNKKPKVICVVPDAKPSQTKLGEGVSVYSDTVGIELTGSQAPDELNHNLDSDSVNRTSNTENRKVFEVEASYR</sequence>
<dbReference type="RefSeq" id="WP_215822808.1">
    <property type="nucleotide sequence ID" value="NZ_JAGSOY010000330.1"/>
</dbReference>
<evidence type="ECO:0000256" key="1">
    <source>
        <dbReference type="SAM" id="MobiDB-lite"/>
    </source>
</evidence>
<feature type="non-terminal residue" evidence="3">
    <location>
        <position position="1"/>
    </location>
</feature>
<dbReference type="Gene3D" id="3.10.350.10">
    <property type="entry name" value="LysM domain"/>
    <property type="match status" value="1"/>
</dbReference>
<gene>
    <name evidence="3" type="ORF">KCG35_25965</name>
</gene>
<feature type="compositionally biased region" description="Basic and acidic residues" evidence="1">
    <location>
        <begin position="78"/>
        <end position="135"/>
    </location>
</feature>
<keyword evidence="4" id="KW-1185">Reference proteome</keyword>
<feature type="region of interest" description="Disordered" evidence="1">
    <location>
        <begin position="59"/>
        <end position="135"/>
    </location>
</feature>
<proteinExistence type="predicted"/>
<comment type="caution">
    <text evidence="3">The sequence shown here is derived from an EMBL/GenBank/DDBJ whole genome shotgun (WGS) entry which is preliminary data.</text>
</comment>
<dbReference type="SMART" id="SM00257">
    <property type="entry name" value="LysM"/>
    <property type="match status" value="1"/>
</dbReference>